<organism evidence="4">
    <name type="scientific">freshwater metagenome</name>
    <dbReference type="NCBI Taxonomy" id="449393"/>
    <lineage>
        <taxon>unclassified sequences</taxon>
        <taxon>metagenomes</taxon>
        <taxon>ecological metagenomes</taxon>
    </lineage>
</organism>
<evidence type="ECO:0000256" key="2">
    <source>
        <dbReference type="ARBA" id="ARBA00023027"/>
    </source>
</evidence>
<dbReference type="GO" id="GO:0016491">
    <property type="term" value="F:oxidoreductase activity"/>
    <property type="evidence" value="ECO:0007669"/>
    <property type="project" value="UniProtKB-KW"/>
</dbReference>
<evidence type="ECO:0000313" key="4">
    <source>
        <dbReference type="EMBL" id="CAB4916362.1"/>
    </source>
</evidence>
<reference evidence="4" key="1">
    <citation type="submission" date="2020-05" db="EMBL/GenBank/DDBJ databases">
        <authorList>
            <person name="Chiriac C."/>
            <person name="Salcher M."/>
            <person name="Ghai R."/>
            <person name="Kavagutti S V."/>
        </authorList>
    </citation>
    <scope>NUCLEOTIDE SEQUENCE</scope>
</reference>
<proteinExistence type="predicted"/>
<dbReference type="Pfam" id="PF02826">
    <property type="entry name" value="2-Hacid_dh_C"/>
    <property type="match status" value="1"/>
</dbReference>
<sequence length="304" mass="32396">MASKIFLGPEREDVFVEAIKASGCELVSSIEDADGIIWFGRDPAALESAITPNVKWLQIPDAGAEKWIDSPILTLGITVTCASGIYGHQVAEHALALILGCYRHLGTFAKQSNWNPTAANMQSLSGAQVLIVGAGGIGSSLATMLKPLQSITTVMSKSGRVVQDADRSLPFSDFEKAIPSSDIIVLAAPATSETYQMINSKTLSMMKPNALIINVARGSLIDTNALLAALDSGSIFAAGLDVTDPEPLPDNHPLFNHPRVLLTPHVANPPALKKASFARHVEENCRKFSLGQTLLGVIDLRRGY</sequence>
<dbReference type="InterPro" id="IPR029753">
    <property type="entry name" value="D-isomer_DH_CS"/>
</dbReference>
<feature type="domain" description="D-isomer specific 2-hydroxyacid dehydrogenase NAD-binding" evidence="3">
    <location>
        <begin position="96"/>
        <end position="267"/>
    </location>
</feature>
<dbReference type="EMBL" id="CAFBMS010000027">
    <property type="protein sequence ID" value="CAB4916362.1"/>
    <property type="molecule type" value="Genomic_DNA"/>
</dbReference>
<keyword evidence="1" id="KW-0560">Oxidoreductase</keyword>
<dbReference type="CDD" id="cd12159">
    <property type="entry name" value="2-Hacid_dh_2"/>
    <property type="match status" value="1"/>
</dbReference>
<gene>
    <name evidence="4" type="ORF">UFOPK3614_00614</name>
</gene>
<dbReference type="PANTHER" id="PTHR43333:SF1">
    <property type="entry name" value="D-ISOMER SPECIFIC 2-HYDROXYACID DEHYDROGENASE NAD-BINDING DOMAIN-CONTAINING PROTEIN"/>
    <property type="match status" value="1"/>
</dbReference>
<dbReference type="SUPFAM" id="SSF52283">
    <property type="entry name" value="Formate/glycerate dehydrogenase catalytic domain-like"/>
    <property type="match status" value="1"/>
</dbReference>
<evidence type="ECO:0000256" key="1">
    <source>
        <dbReference type="ARBA" id="ARBA00023002"/>
    </source>
</evidence>
<name>A0A6J7H9J6_9ZZZZ</name>
<accession>A0A6J7H9J6</accession>
<dbReference type="PROSITE" id="PS00671">
    <property type="entry name" value="D_2_HYDROXYACID_DH_3"/>
    <property type="match status" value="1"/>
</dbReference>
<dbReference type="InterPro" id="IPR006140">
    <property type="entry name" value="D-isomer_DH_NAD-bd"/>
</dbReference>
<dbReference type="AlphaFoldDB" id="A0A6J7H9J6"/>
<keyword evidence="2" id="KW-0520">NAD</keyword>
<dbReference type="InterPro" id="IPR036291">
    <property type="entry name" value="NAD(P)-bd_dom_sf"/>
</dbReference>
<evidence type="ECO:0000259" key="3">
    <source>
        <dbReference type="Pfam" id="PF02826"/>
    </source>
</evidence>
<dbReference type="Gene3D" id="3.40.50.720">
    <property type="entry name" value="NAD(P)-binding Rossmann-like Domain"/>
    <property type="match status" value="2"/>
</dbReference>
<dbReference type="SUPFAM" id="SSF51735">
    <property type="entry name" value="NAD(P)-binding Rossmann-fold domains"/>
    <property type="match status" value="1"/>
</dbReference>
<protein>
    <submittedName>
        <fullName evidence="4">Unannotated protein</fullName>
    </submittedName>
</protein>
<dbReference type="PANTHER" id="PTHR43333">
    <property type="entry name" value="2-HACID_DH_C DOMAIN-CONTAINING PROTEIN"/>
    <property type="match status" value="1"/>
</dbReference>
<dbReference type="GO" id="GO:0051287">
    <property type="term" value="F:NAD binding"/>
    <property type="evidence" value="ECO:0007669"/>
    <property type="project" value="InterPro"/>
</dbReference>